<dbReference type="AlphaFoldDB" id="A0A0A8Z3E5"/>
<proteinExistence type="predicted"/>
<evidence type="ECO:0000313" key="1">
    <source>
        <dbReference type="EMBL" id="JAD29372.1"/>
    </source>
</evidence>
<reference evidence="1" key="1">
    <citation type="submission" date="2014-09" db="EMBL/GenBank/DDBJ databases">
        <authorList>
            <person name="Magalhaes I.L.F."/>
            <person name="Oliveira U."/>
            <person name="Santos F.R."/>
            <person name="Vidigal T.H.D.A."/>
            <person name="Brescovit A.D."/>
            <person name="Santos A.J."/>
        </authorList>
    </citation>
    <scope>NUCLEOTIDE SEQUENCE</scope>
    <source>
        <tissue evidence="1">Shoot tissue taken approximately 20 cm above the soil surface</tissue>
    </source>
</reference>
<accession>A0A0A8Z3E5</accession>
<protein>
    <submittedName>
        <fullName evidence="1">Uncharacterized protein</fullName>
    </submittedName>
</protein>
<dbReference type="EMBL" id="GBRH01268523">
    <property type="protein sequence ID" value="JAD29372.1"/>
    <property type="molecule type" value="Transcribed_RNA"/>
</dbReference>
<organism evidence="1">
    <name type="scientific">Arundo donax</name>
    <name type="common">Giant reed</name>
    <name type="synonym">Donax arundinaceus</name>
    <dbReference type="NCBI Taxonomy" id="35708"/>
    <lineage>
        <taxon>Eukaryota</taxon>
        <taxon>Viridiplantae</taxon>
        <taxon>Streptophyta</taxon>
        <taxon>Embryophyta</taxon>
        <taxon>Tracheophyta</taxon>
        <taxon>Spermatophyta</taxon>
        <taxon>Magnoliopsida</taxon>
        <taxon>Liliopsida</taxon>
        <taxon>Poales</taxon>
        <taxon>Poaceae</taxon>
        <taxon>PACMAD clade</taxon>
        <taxon>Arundinoideae</taxon>
        <taxon>Arundineae</taxon>
        <taxon>Arundo</taxon>
    </lineage>
</organism>
<name>A0A0A8Z3E5_ARUDO</name>
<reference evidence="1" key="2">
    <citation type="journal article" date="2015" name="Data Brief">
        <title>Shoot transcriptome of the giant reed, Arundo donax.</title>
        <authorList>
            <person name="Barrero R.A."/>
            <person name="Guerrero F.D."/>
            <person name="Moolhuijzen P."/>
            <person name="Goolsby J.A."/>
            <person name="Tidwell J."/>
            <person name="Bellgard S.E."/>
            <person name="Bellgard M.I."/>
        </authorList>
    </citation>
    <scope>NUCLEOTIDE SEQUENCE</scope>
    <source>
        <tissue evidence="1">Shoot tissue taken approximately 20 cm above the soil surface</tissue>
    </source>
</reference>
<sequence length="52" mass="5990">MLPICSLDPDHTNQSCNLITDQSPKIYHVCVDFTKWPFYGLKKVPRAIKIIT</sequence>